<dbReference type="PATRIC" id="fig|1129794.4.peg.4265"/>
<dbReference type="EMBL" id="CP003837">
    <property type="protein sequence ID" value="AGH46388.1"/>
    <property type="molecule type" value="Genomic_DNA"/>
</dbReference>
<evidence type="ECO:0000313" key="2">
    <source>
        <dbReference type="EMBL" id="AGH46388.1"/>
    </source>
</evidence>
<evidence type="ECO:0000259" key="1">
    <source>
        <dbReference type="Pfam" id="PF20376"/>
    </source>
</evidence>
<dbReference type="STRING" id="1129794.C427_4286"/>
<proteinExistence type="predicted"/>
<dbReference type="AlphaFoldDB" id="K7ACK1"/>
<dbReference type="InterPro" id="IPR046612">
    <property type="entry name" value="DUF6671"/>
</dbReference>
<gene>
    <name evidence="2" type="ORF">C427_4286</name>
</gene>
<dbReference type="eggNOG" id="ENOG502Z86U">
    <property type="taxonomic scope" value="Bacteria"/>
</dbReference>
<reference evidence="2 3" key="1">
    <citation type="journal article" date="2013" name="Genome Announc.">
        <title>Complete Genome Sequence of Glaciecola psychrophila Strain 170T.</title>
        <authorList>
            <person name="Yin J."/>
            <person name="Chen J."/>
            <person name="Liu G."/>
            <person name="Yu Y."/>
            <person name="Song L."/>
            <person name="Wang X."/>
            <person name="Qu X."/>
        </authorList>
    </citation>
    <scope>NUCLEOTIDE SEQUENCE [LARGE SCALE GENOMIC DNA]</scope>
    <source>
        <strain evidence="2 3">170</strain>
    </source>
</reference>
<dbReference type="Pfam" id="PF20376">
    <property type="entry name" value="DUF6671"/>
    <property type="match status" value="1"/>
</dbReference>
<sequence>MQRVALITKHEKARWIAPYLAPLGYEVFESSIFDTDILGTFSGEVERTLSPMDAALTKAKKACELTNTDWGLGSEGSFGGGPAPGMINWNDELLCLYQASTGIAIYAHAAGPTSIQDLTLNGRVPIKQKLLLHPKQLWILRSEKGVQGVLQKGVQKHIQKGLSAEQLLDSLEKITVSSQKVTIEPDLRAMNCPERQQMIAKAAEDLVRRLSEACPQCQAFNFVVKEKQSGLPCTLCTLPTEQAKSWTRICDCCGCRHDEAVQQKGADPTYCQFCNP</sequence>
<name>K7ACK1_9ALTE</name>
<protein>
    <recommendedName>
        <fullName evidence="1">DUF6671 domain-containing protein</fullName>
    </recommendedName>
</protein>
<keyword evidence="3" id="KW-1185">Reference proteome</keyword>
<dbReference type="Proteomes" id="UP000011864">
    <property type="component" value="Chromosome"/>
</dbReference>
<accession>K7ACK1</accession>
<dbReference type="KEGG" id="gps:C427_4286"/>
<dbReference type="RefSeq" id="WP_007639370.1">
    <property type="nucleotide sequence ID" value="NC_020514.1"/>
</dbReference>
<dbReference type="HOGENOM" id="CLU_066202_0_0_6"/>
<feature type="domain" description="DUF6671" evidence="1">
    <location>
        <begin position="58"/>
        <end position="276"/>
    </location>
</feature>
<organism evidence="2 3">
    <name type="scientific">Paraglaciecola psychrophila 170</name>
    <dbReference type="NCBI Taxonomy" id="1129794"/>
    <lineage>
        <taxon>Bacteria</taxon>
        <taxon>Pseudomonadati</taxon>
        <taxon>Pseudomonadota</taxon>
        <taxon>Gammaproteobacteria</taxon>
        <taxon>Alteromonadales</taxon>
        <taxon>Alteromonadaceae</taxon>
        <taxon>Paraglaciecola</taxon>
    </lineage>
</organism>
<dbReference type="OrthoDB" id="9793837at2"/>
<evidence type="ECO:0000313" key="3">
    <source>
        <dbReference type="Proteomes" id="UP000011864"/>
    </source>
</evidence>